<dbReference type="PANTHER" id="PTHR10344">
    <property type="entry name" value="THYMIDYLATE KINASE"/>
    <property type="match status" value="1"/>
</dbReference>
<dbReference type="GO" id="GO:0005524">
    <property type="term" value="F:ATP binding"/>
    <property type="evidence" value="ECO:0007669"/>
    <property type="project" value="UniProtKB-KW"/>
</dbReference>
<evidence type="ECO:0000256" key="8">
    <source>
        <dbReference type="ARBA" id="ARBA00022840"/>
    </source>
</evidence>
<dbReference type="GO" id="GO:0005829">
    <property type="term" value="C:cytosol"/>
    <property type="evidence" value="ECO:0007669"/>
    <property type="project" value="TreeGrafter"/>
</dbReference>
<dbReference type="GO" id="GO:0006233">
    <property type="term" value="P:dTDP biosynthetic process"/>
    <property type="evidence" value="ECO:0007669"/>
    <property type="project" value="InterPro"/>
</dbReference>
<dbReference type="NCBIfam" id="NF005923">
    <property type="entry name" value="PRK07933.1"/>
    <property type="match status" value="1"/>
</dbReference>
<dbReference type="Pfam" id="PF02223">
    <property type="entry name" value="Thymidylate_kin"/>
    <property type="match status" value="1"/>
</dbReference>
<evidence type="ECO:0000256" key="4">
    <source>
        <dbReference type="ARBA" id="ARBA00022679"/>
    </source>
</evidence>
<dbReference type="OrthoDB" id="9774907at2"/>
<comment type="similarity">
    <text evidence="1">Belongs to the thymidylate kinase family.</text>
</comment>
<feature type="domain" description="Thymidylate kinase-like" evidence="10">
    <location>
        <begin position="5"/>
        <end position="177"/>
    </location>
</feature>
<sequence>MIIAIEGIDGAGKNTLSAQLRDALGADTLAFPRYGASIHADLARDALHGRMGDLTDSAHGMATLFALDRAGAKELLDAYAGAPDHTIVLDRYVASNAAYTAARTKDPAAAEWVRALEFERLGLPLPDLQVLVDTPPEEARRRAQRRERTDVERTRDRYERDSELQQRTFAAYAELAAASWAGRWVRTAHAPTIIQAVENL</sequence>
<dbReference type="Gene3D" id="3.40.50.300">
    <property type="entry name" value="P-loop containing nucleotide triphosphate hydrolases"/>
    <property type="match status" value="1"/>
</dbReference>
<dbReference type="GO" id="GO:0006235">
    <property type="term" value="P:dTTP biosynthetic process"/>
    <property type="evidence" value="ECO:0007669"/>
    <property type="project" value="TreeGrafter"/>
</dbReference>
<keyword evidence="12" id="KW-1185">Reference proteome</keyword>
<feature type="region of interest" description="Disordered" evidence="9">
    <location>
        <begin position="139"/>
        <end position="160"/>
    </location>
</feature>
<dbReference type="SUPFAM" id="SSF52540">
    <property type="entry name" value="P-loop containing nucleoside triphosphate hydrolases"/>
    <property type="match status" value="1"/>
</dbReference>
<gene>
    <name evidence="11" type="ORF">SAMN04488539_1566</name>
</gene>
<dbReference type="InterPro" id="IPR027417">
    <property type="entry name" value="P-loop_NTPase"/>
</dbReference>
<keyword evidence="7 11" id="KW-0418">Kinase</keyword>
<dbReference type="InterPro" id="IPR039430">
    <property type="entry name" value="Thymidylate_kin-like_dom"/>
</dbReference>
<organism evidence="11 12">
    <name type="scientific">Corynebacterium timonense</name>
    <dbReference type="NCBI Taxonomy" id="441500"/>
    <lineage>
        <taxon>Bacteria</taxon>
        <taxon>Bacillati</taxon>
        <taxon>Actinomycetota</taxon>
        <taxon>Actinomycetes</taxon>
        <taxon>Mycobacteriales</taxon>
        <taxon>Corynebacteriaceae</taxon>
        <taxon>Corynebacterium</taxon>
    </lineage>
</organism>
<keyword evidence="8" id="KW-0067">ATP-binding</keyword>
<evidence type="ECO:0000256" key="5">
    <source>
        <dbReference type="ARBA" id="ARBA00022727"/>
    </source>
</evidence>
<evidence type="ECO:0000256" key="3">
    <source>
        <dbReference type="ARBA" id="ARBA00017144"/>
    </source>
</evidence>
<keyword evidence="4" id="KW-0808">Transferase</keyword>
<dbReference type="PROSITE" id="PS01331">
    <property type="entry name" value="THYMIDYLATE_KINASE"/>
    <property type="match status" value="1"/>
</dbReference>
<dbReference type="RefSeq" id="WP_019194436.1">
    <property type="nucleotide sequence ID" value="NZ_LT629765.1"/>
</dbReference>
<dbReference type="STRING" id="1203190.GCA_000312345_01628"/>
<protein>
    <recommendedName>
        <fullName evidence="3">Thymidylate kinase</fullName>
        <ecNumber evidence="2">2.7.4.9</ecNumber>
    </recommendedName>
</protein>
<evidence type="ECO:0000259" key="10">
    <source>
        <dbReference type="Pfam" id="PF02223"/>
    </source>
</evidence>
<proteinExistence type="inferred from homology"/>
<keyword evidence="5" id="KW-0545">Nucleotide biosynthesis</keyword>
<evidence type="ECO:0000313" key="12">
    <source>
        <dbReference type="Proteomes" id="UP000182237"/>
    </source>
</evidence>
<evidence type="ECO:0000256" key="9">
    <source>
        <dbReference type="SAM" id="MobiDB-lite"/>
    </source>
</evidence>
<dbReference type="EC" id="2.7.4.9" evidence="2"/>
<dbReference type="EMBL" id="LT629765">
    <property type="protein sequence ID" value="SDS38263.1"/>
    <property type="molecule type" value="Genomic_DNA"/>
</dbReference>
<evidence type="ECO:0000256" key="6">
    <source>
        <dbReference type="ARBA" id="ARBA00022741"/>
    </source>
</evidence>
<dbReference type="InterPro" id="IPR018095">
    <property type="entry name" value="Thymidylate_kin_CS"/>
</dbReference>
<dbReference type="GO" id="GO:0006227">
    <property type="term" value="P:dUDP biosynthetic process"/>
    <property type="evidence" value="ECO:0007669"/>
    <property type="project" value="TreeGrafter"/>
</dbReference>
<dbReference type="eggNOG" id="COG0125">
    <property type="taxonomic scope" value="Bacteria"/>
</dbReference>
<dbReference type="Proteomes" id="UP000182237">
    <property type="component" value="Chromosome I"/>
</dbReference>
<dbReference type="PANTHER" id="PTHR10344:SF4">
    <property type="entry name" value="UMP-CMP KINASE 2, MITOCHONDRIAL"/>
    <property type="match status" value="1"/>
</dbReference>
<evidence type="ECO:0000256" key="1">
    <source>
        <dbReference type="ARBA" id="ARBA00009776"/>
    </source>
</evidence>
<keyword evidence="6" id="KW-0547">Nucleotide-binding</keyword>
<evidence type="ECO:0000313" key="11">
    <source>
        <dbReference type="EMBL" id="SDS38263.1"/>
    </source>
</evidence>
<reference evidence="11 12" key="1">
    <citation type="submission" date="2016-10" db="EMBL/GenBank/DDBJ databases">
        <authorList>
            <person name="de Groot N.N."/>
        </authorList>
    </citation>
    <scope>NUCLEOTIDE SEQUENCE [LARGE SCALE GENOMIC DNA]</scope>
    <source>
        <strain evidence="11 12">DSM 45434</strain>
    </source>
</reference>
<evidence type="ECO:0000256" key="7">
    <source>
        <dbReference type="ARBA" id="ARBA00022777"/>
    </source>
</evidence>
<accession>A0A1H1RRG6</accession>
<dbReference type="GO" id="GO:0004798">
    <property type="term" value="F:dTMP kinase activity"/>
    <property type="evidence" value="ECO:0007669"/>
    <property type="project" value="UniProtKB-EC"/>
</dbReference>
<evidence type="ECO:0000256" key="2">
    <source>
        <dbReference type="ARBA" id="ARBA00012980"/>
    </source>
</evidence>
<name>A0A1H1RRG6_9CORY</name>
<dbReference type="AlphaFoldDB" id="A0A1H1RRG6"/>